<accession>A0A427TYV7</accession>
<dbReference type="Proteomes" id="UP000269041">
    <property type="component" value="Unassembled WGS sequence"/>
</dbReference>
<dbReference type="Gene3D" id="3.40.190.10">
    <property type="entry name" value="Periplasmic binding protein-like II"/>
    <property type="match status" value="2"/>
</dbReference>
<dbReference type="OrthoDB" id="9785015at2"/>
<sequence length="252" mass="27456">MNRKNRLASRILTSFVLLCISTHLSATSINIYAASSMTNVVKALADAYSTKTGITVVPVLASSSSLAKQILAGAPADIYISANTYWTHYLIQEGKINNDDVINIATNQLVVICSVKQPKTLELANTEQWLDYLINNRLAIGDTRAVPAGIYAKEALQTLGLWQSLQGRLAPVSNVRLALILVERGEAPLGIVYRTDALISDKVKIVATFPSSSHTAITYPMAIMNNNVATHNLAEFIQSDQGQSIFKRYGFL</sequence>
<evidence type="ECO:0000256" key="2">
    <source>
        <dbReference type="ARBA" id="ARBA00022505"/>
    </source>
</evidence>
<evidence type="ECO:0000256" key="6">
    <source>
        <dbReference type="PIRSR" id="PIRSR004846-1"/>
    </source>
</evidence>
<evidence type="ECO:0000313" key="8">
    <source>
        <dbReference type="EMBL" id="RSD29632.1"/>
    </source>
</evidence>
<dbReference type="GO" id="GO:0030973">
    <property type="term" value="F:molybdate ion binding"/>
    <property type="evidence" value="ECO:0007669"/>
    <property type="project" value="TreeGrafter"/>
</dbReference>
<dbReference type="FunFam" id="3.40.190.10:FF:000035">
    <property type="entry name" value="Molybdate ABC transporter substrate-binding protein"/>
    <property type="match status" value="1"/>
</dbReference>
<evidence type="ECO:0000256" key="5">
    <source>
        <dbReference type="ARBA" id="ARBA00062515"/>
    </source>
</evidence>
<dbReference type="RefSeq" id="WP_125323148.1">
    <property type="nucleotide sequence ID" value="NZ_AP024890.1"/>
</dbReference>
<feature type="signal peptide" evidence="7">
    <location>
        <begin position="1"/>
        <end position="26"/>
    </location>
</feature>
<evidence type="ECO:0000256" key="4">
    <source>
        <dbReference type="ARBA" id="ARBA00022729"/>
    </source>
</evidence>
<dbReference type="GO" id="GO:1901359">
    <property type="term" value="F:tungstate binding"/>
    <property type="evidence" value="ECO:0007669"/>
    <property type="project" value="UniProtKB-ARBA"/>
</dbReference>
<evidence type="ECO:0000256" key="3">
    <source>
        <dbReference type="ARBA" id="ARBA00022723"/>
    </source>
</evidence>
<keyword evidence="3 6" id="KW-0479">Metal-binding</keyword>
<comment type="subunit">
    <text evidence="5">The complex is composed of two ATP-binding proteins (ModC), two transmembrane proteins (ModB) and a solute-binding protein (ModA).</text>
</comment>
<dbReference type="GO" id="GO:0030288">
    <property type="term" value="C:outer membrane-bounded periplasmic space"/>
    <property type="evidence" value="ECO:0007669"/>
    <property type="project" value="TreeGrafter"/>
</dbReference>
<comment type="similarity">
    <text evidence="1">Belongs to the bacterial solute-binding protein ModA family.</text>
</comment>
<feature type="binding site" evidence="6">
    <location>
        <position position="63"/>
    </location>
    <ligand>
        <name>molybdate</name>
        <dbReference type="ChEBI" id="CHEBI:36264"/>
    </ligand>
</feature>
<protein>
    <submittedName>
        <fullName evidence="8">Molybdate ABC transporter substrate-binding protein</fullName>
    </submittedName>
</protein>
<feature type="binding site" evidence="6">
    <location>
        <position position="148"/>
    </location>
    <ligand>
        <name>molybdate</name>
        <dbReference type="ChEBI" id="CHEBI:36264"/>
    </ligand>
</feature>
<dbReference type="CDD" id="cd13536">
    <property type="entry name" value="PBP2_EcModA"/>
    <property type="match status" value="1"/>
</dbReference>
<feature type="chain" id="PRO_5019168098" evidence="7">
    <location>
        <begin position="27"/>
        <end position="252"/>
    </location>
</feature>
<gene>
    <name evidence="8" type="primary">modA</name>
    <name evidence="8" type="ORF">EJA03_18140</name>
</gene>
<dbReference type="InterPro" id="IPR005950">
    <property type="entry name" value="ModA"/>
</dbReference>
<dbReference type="PANTHER" id="PTHR30632:SF17">
    <property type="entry name" value="MOLYBDATE-BINDING PROTEIN MODA"/>
    <property type="match status" value="1"/>
</dbReference>
<dbReference type="PANTHER" id="PTHR30632">
    <property type="entry name" value="MOLYBDATE-BINDING PERIPLASMIC PROTEIN"/>
    <property type="match status" value="1"/>
</dbReference>
<keyword evidence="9" id="KW-1185">Reference proteome</keyword>
<comment type="caution">
    <text evidence="8">The sequence shown here is derived from an EMBL/GenBank/DDBJ whole genome shotgun (WGS) entry which is preliminary data.</text>
</comment>
<proteinExistence type="inferred from homology"/>
<feature type="binding site" evidence="6">
    <location>
        <position position="175"/>
    </location>
    <ligand>
        <name>molybdate</name>
        <dbReference type="ChEBI" id="CHEBI:36264"/>
    </ligand>
</feature>
<dbReference type="AlphaFoldDB" id="A0A427TYV7"/>
<organism evidence="8 9">
    <name type="scientific">Vibrio pectenicida</name>
    <dbReference type="NCBI Taxonomy" id="62763"/>
    <lineage>
        <taxon>Bacteria</taxon>
        <taxon>Pseudomonadati</taxon>
        <taxon>Pseudomonadota</taxon>
        <taxon>Gammaproteobacteria</taxon>
        <taxon>Vibrionales</taxon>
        <taxon>Vibrionaceae</taxon>
        <taxon>Vibrio</taxon>
    </lineage>
</organism>
<keyword evidence="4 7" id="KW-0732">Signal</keyword>
<feature type="binding site" evidence="6">
    <location>
        <position position="36"/>
    </location>
    <ligand>
        <name>molybdate</name>
        <dbReference type="ChEBI" id="CHEBI:36264"/>
    </ligand>
</feature>
<dbReference type="Pfam" id="PF13531">
    <property type="entry name" value="SBP_bac_11"/>
    <property type="match status" value="1"/>
</dbReference>
<dbReference type="PIRSF" id="PIRSF004846">
    <property type="entry name" value="ModA"/>
    <property type="match status" value="1"/>
</dbReference>
<dbReference type="SUPFAM" id="SSF53850">
    <property type="entry name" value="Periplasmic binding protein-like II"/>
    <property type="match status" value="1"/>
</dbReference>
<reference evidence="8 9" key="1">
    <citation type="submission" date="2018-12" db="EMBL/GenBank/DDBJ databases">
        <title>Genomic taxonomy of the Vibrionaceae family.</title>
        <authorList>
            <person name="Gomez-Gil B."/>
            <person name="Enciso-Ibarra K."/>
        </authorList>
    </citation>
    <scope>NUCLEOTIDE SEQUENCE [LARGE SCALE GENOMIC DNA]</scope>
    <source>
        <strain evidence="8 9">CAIM 594</strain>
    </source>
</reference>
<dbReference type="GO" id="GO:0015689">
    <property type="term" value="P:molybdate ion transport"/>
    <property type="evidence" value="ECO:0007669"/>
    <property type="project" value="InterPro"/>
</dbReference>
<name>A0A427TYV7_9VIBR</name>
<keyword evidence="2 6" id="KW-0500">Molybdenum</keyword>
<dbReference type="NCBIfam" id="TIGR01256">
    <property type="entry name" value="modA"/>
    <property type="match status" value="1"/>
</dbReference>
<evidence type="ECO:0000313" key="9">
    <source>
        <dbReference type="Proteomes" id="UP000269041"/>
    </source>
</evidence>
<dbReference type="GO" id="GO:0046872">
    <property type="term" value="F:metal ion binding"/>
    <property type="evidence" value="ECO:0007669"/>
    <property type="project" value="UniProtKB-KW"/>
</dbReference>
<evidence type="ECO:0000256" key="7">
    <source>
        <dbReference type="SAM" id="SignalP"/>
    </source>
</evidence>
<dbReference type="InterPro" id="IPR050682">
    <property type="entry name" value="ModA/WtpA"/>
</dbReference>
<evidence type="ECO:0000256" key="1">
    <source>
        <dbReference type="ARBA" id="ARBA00009175"/>
    </source>
</evidence>
<feature type="binding site" evidence="6">
    <location>
        <position position="193"/>
    </location>
    <ligand>
        <name>molybdate</name>
        <dbReference type="ChEBI" id="CHEBI:36264"/>
    </ligand>
</feature>
<dbReference type="EMBL" id="RSFA01000124">
    <property type="protein sequence ID" value="RSD29632.1"/>
    <property type="molecule type" value="Genomic_DNA"/>
</dbReference>